<dbReference type="PANTHER" id="PTHR30203:SF24">
    <property type="entry name" value="BLR4935 PROTEIN"/>
    <property type="match status" value="1"/>
</dbReference>
<feature type="chain" id="PRO_5038032920" evidence="1">
    <location>
        <begin position="30"/>
        <end position="471"/>
    </location>
</feature>
<dbReference type="Gene3D" id="1.20.1600.10">
    <property type="entry name" value="Outer membrane efflux proteins (OEP)"/>
    <property type="match status" value="1"/>
</dbReference>
<evidence type="ECO:0000313" key="3">
    <source>
        <dbReference type="Proteomes" id="UP000782519"/>
    </source>
</evidence>
<feature type="signal peptide" evidence="1">
    <location>
        <begin position="1"/>
        <end position="29"/>
    </location>
</feature>
<sequence length="471" mass="51207">MLDMRRFSGCAIVLAAVSLVAGCTTLSPAGPFTEVADKVEQRTGKHISWDAGQYNDPVVLSAIEGHLSRPLTVERAVQIALLNNRELQATYANLGIAQANLVQAELWKNPILNGAVTFPLAGGAPDYSFDLALKFIDLLYIPLRKSVAESQLEETKLQVTADVVRVAGQTYVAFIDYLTERQRLAVLTEAVKAAAATVESGRALRLAGNISEYDLEAEIAQQVQGATELARAQIGVAQARERVNQLLGLTGQQTQWHSASRLPAMAARDPSTVDVERKAIEASLDLAAVRQQIITTGRKYRVVDVTSLVPQLDLGGEAARTTGENEAGPTFAVELPVFDWGQAKREQARMEILKARDEFTALAVHIRSLARLQRAKLLSARQTAAYYTTTVVPQAQRLLETAVKQYNVMQLGVFQLLQARDRQIRASLEYVAALSTYWKERARLAQILAGKVPDEPARTPGTSAVSGAPGP</sequence>
<dbReference type="Proteomes" id="UP000782519">
    <property type="component" value="Unassembled WGS sequence"/>
</dbReference>
<keyword evidence="1" id="KW-0732">Signal</keyword>
<accession>A0A933RV16</accession>
<dbReference type="AlphaFoldDB" id="A0A933RV16"/>
<dbReference type="PROSITE" id="PS51257">
    <property type="entry name" value="PROKAR_LIPOPROTEIN"/>
    <property type="match status" value="1"/>
</dbReference>
<dbReference type="GO" id="GO:0015562">
    <property type="term" value="F:efflux transmembrane transporter activity"/>
    <property type="evidence" value="ECO:0007669"/>
    <property type="project" value="InterPro"/>
</dbReference>
<name>A0A933RV16_RHOPL</name>
<evidence type="ECO:0000256" key="1">
    <source>
        <dbReference type="SAM" id="SignalP"/>
    </source>
</evidence>
<reference evidence="2" key="1">
    <citation type="submission" date="2020-07" db="EMBL/GenBank/DDBJ databases">
        <title>Huge and variable diversity of episymbiotic CPR bacteria and DPANN archaea in groundwater ecosystems.</title>
        <authorList>
            <person name="He C.Y."/>
            <person name="Keren R."/>
            <person name="Whittaker M."/>
            <person name="Farag I.F."/>
            <person name="Doudna J."/>
            <person name="Cate J.H.D."/>
            <person name="Banfield J.F."/>
        </authorList>
    </citation>
    <scope>NUCLEOTIDE SEQUENCE</scope>
    <source>
        <strain evidence="2">NC_groundwater_1818_Pr3_B-0.1um_66_35</strain>
    </source>
</reference>
<dbReference type="PANTHER" id="PTHR30203">
    <property type="entry name" value="OUTER MEMBRANE CATION EFFLUX PROTEIN"/>
    <property type="match status" value="1"/>
</dbReference>
<comment type="caution">
    <text evidence="2">The sequence shown here is derived from an EMBL/GenBank/DDBJ whole genome shotgun (WGS) entry which is preliminary data.</text>
</comment>
<organism evidence="2 3">
    <name type="scientific">Rhodopseudomonas palustris</name>
    <dbReference type="NCBI Taxonomy" id="1076"/>
    <lineage>
        <taxon>Bacteria</taxon>
        <taxon>Pseudomonadati</taxon>
        <taxon>Pseudomonadota</taxon>
        <taxon>Alphaproteobacteria</taxon>
        <taxon>Hyphomicrobiales</taxon>
        <taxon>Nitrobacteraceae</taxon>
        <taxon>Rhodopseudomonas</taxon>
    </lineage>
</organism>
<proteinExistence type="predicted"/>
<dbReference type="EMBL" id="JACRJB010000014">
    <property type="protein sequence ID" value="MBI5128893.1"/>
    <property type="molecule type" value="Genomic_DNA"/>
</dbReference>
<protein>
    <submittedName>
        <fullName evidence="2">TolC family protein</fullName>
    </submittedName>
</protein>
<dbReference type="InterPro" id="IPR010131">
    <property type="entry name" value="MdtP/NodT-like"/>
</dbReference>
<gene>
    <name evidence="2" type="ORF">HZA66_05585</name>
</gene>
<evidence type="ECO:0000313" key="2">
    <source>
        <dbReference type="EMBL" id="MBI5128893.1"/>
    </source>
</evidence>
<dbReference type="SUPFAM" id="SSF56954">
    <property type="entry name" value="Outer membrane efflux proteins (OEP)"/>
    <property type="match status" value="1"/>
</dbReference>